<dbReference type="Proteomes" id="UP000000442">
    <property type="component" value="Chromosome"/>
</dbReference>
<keyword evidence="4" id="KW-1185">Reference proteome</keyword>
<dbReference type="InterPro" id="IPR006287">
    <property type="entry name" value="DJ-1"/>
</dbReference>
<evidence type="ECO:0000256" key="1">
    <source>
        <dbReference type="ARBA" id="ARBA00022737"/>
    </source>
</evidence>
<dbReference type="NCBIfam" id="TIGR01383">
    <property type="entry name" value="not_thiJ"/>
    <property type="match status" value="1"/>
</dbReference>
<dbReference type="RefSeq" id="WP_012663119.1">
    <property type="nucleotide sequence ID" value="NC_012108.1"/>
</dbReference>
<evidence type="ECO:0000313" key="3">
    <source>
        <dbReference type="EMBL" id="ACN13875.1"/>
    </source>
</evidence>
<reference evidence="3 4" key="1">
    <citation type="journal article" date="2009" name="Environ. Microbiol.">
        <title>Genome sequence of Desulfobacterium autotrophicum HRM2, a marine sulfate reducer oxidizing organic carbon completely to carbon dioxide.</title>
        <authorList>
            <person name="Strittmatter A.W."/>
            <person name="Liesegang H."/>
            <person name="Rabus R."/>
            <person name="Decker I."/>
            <person name="Amann J."/>
            <person name="Andres S."/>
            <person name="Henne A."/>
            <person name="Fricke W.F."/>
            <person name="Martinez-Arias R."/>
            <person name="Bartels D."/>
            <person name="Goesmann A."/>
            <person name="Krause L."/>
            <person name="Puehler A."/>
            <person name="Klenk H.P."/>
            <person name="Richter M."/>
            <person name="Schuler M."/>
            <person name="Gloeckner F.O."/>
            <person name="Meyerdierks A."/>
            <person name="Gottschalk G."/>
            <person name="Amann R."/>
        </authorList>
    </citation>
    <scope>NUCLEOTIDE SEQUENCE [LARGE SCALE GENOMIC DNA]</scope>
    <source>
        <strain evidence="4">ATCC 43914 / DSM 3382 / HRM2</strain>
    </source>
</reference>
<dbReference type="PANTHER" id="PTHR48094">
    <property type="entry name" value="PROTEIN/NUCLEIC ACID DEGLYCASE DJ-1-RELATED"/>
    <property type="match status" value="1"/>
</dbReference>
<dbReference type="Pfam" id="PF01965">
    <property type="entry name" value="DJ-1_PfpI"/>
    <property type="match status" value="1"/>
</dbReference>
<protein>
    <submittedName>
        <fullName evidence="3">ThiJ</fullName>
    </submittedName>
</protein>
<dbReference type="CDD" id="cd03135">
    <property type="entry name" value="GATase1_DJ-1"/>
    <property type="match status" value="1"/>
</dbReference>
<dbReference type="PANTHER" id="PTHR48094:SF12">
    <property type="entry name" value="PARKINSON DISEASE PROTEIN 7 HOMOLOG"/>
    <property type="match status" value="1"/>
</dbReference>
<dbReference type="OrthoDB" id="9792284at2"/>
<keyword evidence="1" id="KW-0677">Repeat</keyword>
<dbReference type="HOGENOM" id="CLU_000445_44_2_7"/>
<organism evidence="3 4">
    <name type="scientific">Desulforapulum autotrophicum (strain ATCC 43914 / DSM 3382 / VKM B-1955 / HRM2)</name>
    <name type="common">Desulfobacterium autotrophicum</name>
    <dbReference type="NCBI Taxonomy" id="177437"/>
    <lineage>
        <taxon>Bacteria</taxon>
        <taxon>Pseudomonadati</taxon>
        <taxon>Thermodesulfobacteriota</taxon>
        <taxon>Desulfobacteria</taxon>
        <taxon>Desulfobacterales</taxon>
        <taxon>Desulfobacteraceae</taxon>
        <taxon>Desulforapulum</taxon>
    </lineage>
</organism>
<gene>
    <name evidence="3" type="primary">thiJ</name>
    <name evidence="3" type="ordered locus">HRM2_07610</name>
</gene>
<feature type="domain" description="DJ-1/PfpI" evidence="2">
    <location>
        <begin position="3"/>
        <end position="166"/>
    </location>
</feature>
<dbReference type="InterPro" id="IPR002818">
    <property type="entry name" value="DJ-1/PfpI"/>
</dbReference>
<proteinExistence type="predicted"/>
<dbReference type="SUPFAM" id="SSF52317">
    <property type="entry name" value="Class I glutamine amidotransferase-like"/>
    <property type="match status" value="1"/>
</dbReference>
<evidence type="ECO:0000313" key="4">
    <source>
        <dbReference type="Proteomes" id="UP000000442"/>
    </source>
</evidence>
<dbReference type="Gene3D" id="3.40.50.880">
    <property type="match status" value="1"/>
</dbReference>
<dbReference type="KEGG" id="dat:HRM2_07610"/>
<sequence>MGKKVLVPVAHGTEPLEAVAIIDILRRAKALVTVASVSGSPVVVGSHGIQLTADCLIEDCMEETYDLVVLPGGIPGVEHLRDSTVLADILKKQVCQDRLYAGICAAPAVVLEAHGLVGSHRVTCHPSFKDRLKDRNHSNLPVVRDGNLITGRGAGTAVAFALSLVETLFDAQQKKSVETGLALN</sequence>
<accession>C0QJM2</accession>
<dbReference type="GO" id="GO:0005737">
    <property type="term" value="C:cytoplasm"/>
    <property type="evidence" value="ECO:0007669"/>
    <property type="project" value="UniProtKB-ARBA"/>
</dbReference>
<dbReference type="eggNOG" id="COG0693">
    <property type="taxonomic scope" value="Bacteria"/>
</dbReference>
<dbReference type="EMBL" id="CP001087">
    <property type="protein sequence ID" value="ACN13875.1"/>
    <property type="molecule type" value="Genomic_DNA"/>
</dbReference>
<name>C0QJM2_DESAH</name>
<evidence type="ECO:0000259" key="2">
    <source>
        <dbReference type="Pfam" id="PF01965"/>
    </source>
</evidence>
<dbReference type="STRING" id="177437.HRM2_07610"/>
<dbReference type="FunFam" id="3.40.50.880:FF:000015">
    <property type="entry name" value="Protein DJ-1 homolog C"/>
    <property type="match status" value="1"/>
</dbReference>
<dbReference type="InterPro" id="IPR050325">
    <property type="entry name" value="Prot/Nucl_acid_deglycase"/>
</dbReference>
<dbReference type="GO" id="GO:1903189">
    <property type="term" value="P:glyoxal metabolic process"/>
    <property type="evidence" value="ECO:0007669"/>
    <property type="project" value="TreeGrafter"/>
</dbReference>
<dbReference type="AlphaFoldDB" id="C0QJM2"/>
<dbReference type="InterPro" id="IPR029062">
    <property type="entry name" value="Class_I_gatase-like"/>
</dbReference>